<evidence type="ECO:0000313" key="11">
    <source>
        <dbReference type="Proteomes" id="UP000799537"/>
    </source>
</evidence>
<evidence type="ECO:0000256" key="6">
    <source>
        <dbReference type="ARBA" id="ARBA00023004"/>
    </source>
</evidence>
<dbReference type="Gene3D" id="1.10.630.10">
    <property type="entry name" value="Cytochrome P450"/>
    <property type="match status" value="1"/>
</dbReference>
<dbReference type="PROSITE" id="PS00086">
    <property type="entry name" value="CYTOCHROME_P450"/>
    <property type="match status" value="1"/>
</dbReference>
<dbReference type="GeneID" id="54567150"/>
<comment type="cofactor">
    <cofactor evidence="1 8">
        <name>heme</name>
        <dbReference type="ChEBI" id="CHEBI:30413"/>
    </cofactor>
</comment>
<evidence type="ECO:0000256" key="3">
    <source>
        <dbReference type="ARBA" id="ARBA00022617"/>
    </source>
</evidence>
<dbReference type="RefSeq" id="XP_033663477.1">
    <property type="nucleotide sequence ID" value="XM_033813878.1"/>
</dbReference>
<name>A0A6A6C8K7_ZASCE</name>
<keyword evidence="6 8" id="KW-0408">Iron</keyword>
<comment type="similarity">
    <text evidence="2 9">Belongs to the cytochrome P450 family.</text>
</comment>
<dbReference type="InterPro" id="IPR050121">
    <property type="entry name" value="Cytochrome_P450_monoxygenase"/>
</dbReference>
<organism evidence="10 11">
    <name type="scientific">Zasmidium cellare ATCC 36951</name>
    <dbReference type="NCBI Taxonomy" id="1080233"/>
    <lineage>
        <taxon>Eukaryota</taxon>
        <taxon>Fungi</taxon>
        <taxon>Dikarya</taxon>
        <taxon>Ascomycota</taxon>
        <taxon>Pezizomycotina</taxon>
        <taxon>Dothideomycetes</taxon>
        <taxon>Dothideomycetidae</taxon>
        <taxon>Mycosphaerellales</taxon>
        <taxon>Mycosphaerellaceae</taxon>
        <taxon>Zasmidium</taxon>
    </lineage>
</organism>
<dbReference type="InterPro" id="IPR001128">
    <property type="entry name" value="Cyt_P450"/>
</dbReference>
<keyword evidence="7 9" id="KW-0503">Monooxygenase</keyword>
<evidence type="ECO:0000313" key="10">
    <source>
        <dbReference type="EMBL" id="KAF2162588.1"/>
    </source>
</evidence>
<keyword evidence="5 9" id="KW-0560">Oxidoreductase</keyword>
<evidence type="ECO:0000256" key="9">
    <source>
        <dbReference type="RuleBase" id="RU000461"/>
    </source>
</evidence>
<dbReference type="InterPro" id="IPR002401">
    <property type="entry name" value="Cyt_P450_E_grp-I"/>
</dbReference>
<dbReference type="AlphaFoldDB" id="A0A6A6C8K7"/>
<evidence type="ECO:0000256" key="5">
    <source>
        <dbReference type="ARBA" id="ARBA00023002"/>
    </source>
</evidence>
<protein>
    <recommendedName>
        <fullName evidence="12">Cytochrome P450</fullName>
    </recommendedName>
</protein>
<keyword evidence="3 8" id="KW-0349">Heme</keyword>
<dbReference type="GO" id="GO:0016705">
    <property type="term" value="F:oxidoreductase activity, acting on paired donors, with incorporation or reduction of molecular oxygen"/>
    <property type="evidence" value="ECO:0007669"/>
    <property type="project" value="InterPro"/>
</dbReference>
<dbReference type="OrthoDB" id="1470350at2759"/>
<evidence type="ECO:0000256" key="2">
    <source>
        <dbReference type="ARBA" id="ARBA00010617"/>
    </source>
</evidence>
<dbReference type="InterPro" id="IPR017972">
    <property type="entry name" value="Cyt_P450_CS"/>
</dbReference>
<evidence type="ECO:0000256" key="7">
    <source>
        <dbReference type="ARBA" id="ARBA00023033"/>
    </source>
</evidence>
<dbReference type="EMBL" id="ML993613">
    <property type="protein sequence ID" value="KAF2162588.1"/>
    <property type="molecule type" value="Genomic_DNA"/>
</dbReference>
<accession>A0A6A6C8K7</accession>
<proteinExistence type="inferred from homology"/>
<keyword evidence="11" id="KW-1185">Reference proteome</keyword>
<keyword evidence="4 8" id="KW-0479">Metal-binding</keyword>
<gene>
    <name evidence="10" type="ORF">M409DRAFT_58325</name>
</gene>
<dbReference type="SUPFAM" id="SSF48264">
    <property type="entry name" value="Cytochrome P450"/>
    <property type="match status" value="1"/>
</dbReference>
<dbReference type="PRINTS" id="PR00385">
    <property type="entry name" value="P450"/>
</dbReference>
<dbReference type="Proteomes" id="UP000799537">
    <property type="component" value="Unassembled WGS sequence"/>
</dbReference>
<dbReference type="PRINTS" id="PR00463">
    <property type="entry name" value="EP450I"/>
</dbReference>
<dbReference type="GO" id="GO:0004497">
    <property type="term" value="F:monooxygenase activity"/>
    <property type="evidence" value="ECO:0007669"/>
    <property type="project" value="UniProtKB-KW"/>
</dbReference>
<evidence type="ECO:0000256" key="8">
    <source>
        <dbReference type="PIRSR" id="PIRSR602401-1"/>
    </source>
</evidence>
<sequence length="382" mass="43388">MSLTFPGFQEFYKLLTTSISIHWRNSLEPNKRLSLSFSDVVRIAPNDLSFNTPDAARDIYYHVVNGRPKLLKSDDYERKELASVAAVQDVGDHRMQRSSMSKAFSAAALVEYLRMNGDGPHGFDVIPLYTWLTRRQHKVLTEELVDERMKRGVEVAATDLFDHLRTDKQAMREEFVSQSMIFLAAGSGTVQSALTGATFYLLKKPEALSKLQKEVRGLIKKADEITDQTTSCMPYLNGVIQEALRLFPPLPSRLPRVSPGAFIYGHYVPAGTVVSATTYDMSRDPRYWSRPDEFWPERWLSIQGGEFVNDRGEASKPFSSGPRACVGFKLALLELRLVLARLVFAFDMEFVPGSEQWDEGLKVYFLWKKPPLRVRFTPVVSE</sequence>
<dbReference type="InterPro" id="IPR036396">
    <property type="entry name" value="Cyt_P450_sf"/>
</dbReference>
<evidence type="ECO:0008006" key="12">
    <source>
        <dbReference type="Google" id="ProtNLM"/>
    </source>
</evidence>
<reference evidence="10" key="1">
    <citation type="journal article" date="2020" name="Stud. Mycol.">
        <title>101 Dothideomycetes genomes: a test case for predicting lifestyles and emergence of pathogens.</title>
        <authorList>
            <person name="Haridas S."/>
            <person name="Albert R."/>
            <person name="Binder M."/>
            <person name="Bloem J."/>
            <person name="Labutti K."/>
            <person name="Salamov A."/>
            <person name="Andreopoulos B."/>
            <person name="Baker S."/>
            <person name="Barry K."/>
            <person name="Bills G."/>
            <person name="Bluhm B."/>
            <person name="Cannon C."/>
            <person name="Castanera R."/>
            <person name="Culley D."/>
            <person name="Daum C."/>
            <person name="Ezra D."/>
            <person name="Gonzalez J."/>
            <person name="Henrissat B."/>
            <person name="Kuo A."/>
            <person name="Liang C."/>
            <person name="Lipzen A."/>
            <person name="Lutzoni F."/>
            <person name="Magnuson J."/>
            <person name="Mondo S."/>
            <person name="Nolan M."/>
            <person name="Ohm R."/>
            <person name="Pangilinan J."/>
            <person name="Park H.-J."/>
            <person name="Ramirez L."/>
            <person name="Alfaro M."/>
            <person name="Sun H."/>
            <person name="Tritt A."/>
            <person name="Yoshinaga Y."/>
            <person name="Zwiers L.-H."/>
            <person name="Turgeon B."/>
            <person name="Goodwin S."/>
            <person name="Spatafora J."/>
            <person name="Crous P."/>
            <person name="Grigoriev I."/>
        </authorList>
    </citation>
    <scope>NUCLEOTIDE SEQUENCE</scope>
    <source>
        <strain evidence="10">ATCC 36951</strain>
    </source>
</reference>
<dbReference type="GO" id="GO:0005506">
    <property type="term" value="F:iron ion binding"/>
    <property type="evidence" value="ECO:0007669"/>
    <property type="project" value="InterPro"/>
</dbReference>
<dbReference type="Pfam" id="PF00067">
    <property type="entry name" value="p450"/>
    <property type="match status" value="1"/>
</dbReference>
<evidence type="ECO:0000256" key="1">
    <source>
        <dbReference type="ARBA" id="ARBA00001971"/>
    </source>
</evidence>
<dbReference type="PANTHER" id="PTHR24305">
    <property type="entry name" value="CYTOCHROME P450"/>
    <property type="match status" value="1"/>
</dbReference>
<evidence type="ECO:0000256" key="4">
    <source>
        <dbReference type="ARBA" id="ARBA00022723"/>
    </source>
</evidence>
<feature type="binding site" description="axial binding residue" evidence="8">
    <location>
        <position position="325"/>
    </location>
    <ligand>
        <name>heme</name>
        <dbReference type="ChEBI" id="CHEBI:30413"/>
    </ligand>
    <ligandPart>
        <name>Fe</name>
        <dbReference type="ChEBI" id="CHEBI:18248"/>
    </ligandPart>
</feature>
<dbReference type="GO" id="GO:0020037">
    <property type="term" value="F:heme binding"/>
    <property type="evidence" value="ECO:0007669"/>
    <property type="project" value="InterPro"/>
</dbReference>
<dbReference type="PANTHER" id="PTHR24305:SF29">
    <property type="entry name" value="BENZOATE-PARA-HYDROXYLASE"/>
    <property type="match status" value="1"/>
</dbReference>